<keyword evidence="3" id="KW-1185">Reference proteome</keyword>
<gene>
    <name evidence="2" type="ORF">MRATA1EN1_LOCUS17056</name>
</gene>
<feature type="region of interest" description="Disordered" evidence="1">
    <location>
        <begin position="66"/>
        <end position="94"/>
    </location>
</feature>
<accession>A0ABN8Z2U1</accession>
<dbReference type="Proteomes" id="UP001176941">
    <property type="component" value="Chromosome 27"/>
</dbReference>
<dbReference type="EMBL" id="OX459963">
    <property type="protein sequence ID" value="CAI9168094.1"/>
    <property type="molecule type" value="Genomic_DNA"/>
</dbReference>
<evidence type="ECO:0000313" key="3">
    <source>
        <dbReference type="Proteomes" id="UP001176941"/>
    </source>
</evidence>
<evidence type="ECO:0000313" key="2">
    <source>
        <dbReference type="EMBL" id="CAI9168094.1"/>
    </source>
</evidence>
<feature type="compositionally biased region" description="Low complexity" evidence="1">
    <location>
        <begin position="113"/>
        <end position="128"/>
    </location>
</feature>
<organism evidence="2 3">
    <name type="scientific">Rangifer tarandus platyrhynchus</name>
    <name type="common">Svalbard reindeer</name>
    <dbReference type="NCBI Taxonomy" id="3082113"/>
    <lineage>
        <taxon>Eukaryota</taxon>
        <taxon>Metazoa</taxon>
        <taxon>Chordata</taxon>
        <taxon>Craniata</taxon>
        <taxon>Vertebrata</taxon>
        <taxon>Euteleostomi</taxon>
        <taxon>Mammalia</taxon>
        <taxon>Eutheria</taxon>
        <taxon>Laurasiatheria</taxon>
        <taxon>Artiodactyla</taxon>
        <taxon>Ruminantia</taxon>
        <taxon>Pecora</taxon>
        <taxon>Cervidae</taxon>
        <taxon>Odocoileinae</taxon>
        <taxon>Rangifer</taxon>
    </lineage>
</organism>
<proteinExistence type="predicted"/>
<protein>
    <submittedName>
        <fullName evidence="2">Uncharacterized protein</fullName>
    </submittedName>
</protein>
<name>A0ABN8Z2U1_RANTA</name>
<reference evidence="2" key="1">
    <citation type="submission" date="2023-04" db="EMBL/GenBank/DDBJ databases">
        <authorList>
            <consortium name="ELIXIR-Norway"/>
        </authorList>
    </citation>
    <scope>NUCLEOTIDE SEQUENCE [LARGE SCALE GENOMIC DNA]</scope>
</reference>
<feature type="compositionally biased region" description="Low complexity" evidence="1">
    <location>
        <begin position="66"/>
        <end position="75"/>
    </location>
</feature>
<sequence length="128" mass="13699">MVTGAATGRQAPCALKVKVKCWNGLVPWLWEANHENCSIFHTAFSGSCLDMRSDDCLLLQAGAPPASAGIASSRSSKPRGYSRALRAQSGKRTECGQCCPQPLLALKRPQPRGRPGWPGVRWPAPSGL</sequence>
<feature type="region of interest" description="Disordered" evidence="1">
    <location>
        <begin position="106"/>
        <end position="128"/>
    </location>
</feature>
<evidence type="ECO:0000256" key="1">
    <source>
        <dbReference type="SAM" id="MobiDB-lite"/>
    </source>
</evidence>
<dbReference type="SUPFAM" id="SSF57850">
    <property type="entry name" value="RING/U-box"/>
    <property type="match status" value="1"/>
</dbReference>